<keyword evidence="1" id="KW-0540">Nuclease</keyword>
<organism evidence="7 8">
    <name type="scientific">Synechocystis salina LEGE 00031</name>
    <dbReference type="NCBI Taxonomy" id="1828736"/>
    <lineage>
        <taxon>Bacteria</taxon>
        <taxon>Bacillati</taxon>
        <taxon>Cyanobacteriota</taxon>
        <taxon>Cyanophyceae</taxon>
        <taxon>Synechococcales</taxon>
        <taxon>Merismopediaceae</taxon>
        <taxon>Synechocystis</taxon>
    </lineage>
</organism>
<dbReference type="Proteomes" id="UP000658720">
    <property type="component" value="Unassembled WGS sequence"/>
</dbReference>
<evidence type="ECO:0000259" key="5">
    <source>
        <dbReference type="Pfam" id="PF10040"/>
    </source>
</evidence>
<keyword evidence="3" id="KW-0378">Hydrolase</keyword>
<dbReference type="Pfam" id="PF10040">
    <property type="entry name" value="CRISPR_Cas6"/>
    <property type="match status" value="1"/>
</dbReference>
<feature type="domain" description="CRISPR-associated protein Cas6-like N-terminal" evidence="6">
    <location>
        <begin position="18"/>
        <end position="63"/>
    </location>
</feature>
<keyword evidence="2" id="KW-0255">Endonuclease</keyword>
<evidence type="ECO:0000256" key="2">
    <source>
        <dbReference type="ARBA" id="ARBA00022759"/>
    </source>
</evidence>
<dbReference type="NCBIfam" id="TIGR01877">
    <property type="entry name" value="cas_cas6"/>
    <property type="match status" value="1"/>
</dbReference>
<evidence type="ECO:0000256" key="3">
    <source>
        <dbReference type="ARBA" id="ARBA00022801"/>
    </source>
</evidence>
<keyword evidence="8" id="KW-1185">Reference proteome</keyword>
<evidence type="ECO:0000259" key="6">
    <source>
        <dbReference type="Pfam" id="PF19308"/>
    </source>
</evidence>
<accession>A0ABR9VW34</accession>
<dbReference type="EMBL" id="JADEVV010000071">
    <property type="protein sequence ID" value="MBE9255571.1"/>
    <property type="molecule type" value="Genomic_DNA"/>
</dbReference>
<evidence type="ECO:0000256" key="4">
    <source>
        <dbReference type="ARBA" id="ARBA00023118"/>
    </source>
</evidence>
<dbReference type="InterPro" id="IPR019267">
    <property type="entry name" value="CRISPR-assoc_Cas6_C"/>
</dbReference>
<keyword evidence="4" id="KW-0051">Antiviral defense</keyword>
<dbReference type="Gene3D" id="3.30.70.1890">
    <property type="match status" value="1"/>
</dbReference>
<protein>
    <submittedName>
        <fullName evidence="7">CRISPR-associated endoribonuclease Cas6</fullName>
    </submittedName>
</protein>
<dbReference type="InterPro" id="IPR010156">
    <property type="entry name" value="CRISPR-assoc_prot_Cas6"/>
</dbReference>
<comment type="caution">
    <text evidence="7">The sequence shown here is derived from an EMBL/GenBank/DDBJ whole genome shotgun (WGS) entry which is preliminary data.</text>
</comment>
<gene>
    <name evidence="7" type="primary">cas6</name>
    <name evidence="7" type="ORF">IQ217_17370</name>
</gene>
<dbReference type="InterPro" id="IPR045747">
    <property type="entry name" value="CRISPR-assoc_prot_Cas6_N_sf"/>
</dbReference>
<evidence type="ECO:0000313" key="8">
    <source>
        <dbReference type="Proteomes" id="UP000658720"/>
    </source>
</evidence>
<feature type="domain" description="CRISPR-associated protein Cas6 C-terminal" evidence="5">
    <location>
        <begin position="142"/>
        <end position="262"/>
    </location>
</feature>
<sequence length="361" mass="41554">MEAEIVGLKFQLESMDTITLEPHYMKGLHAWFLHQIQAYDPELSAYLHDGQGEKPFTLSRLMGPMQWRNSHWLLPARQSYEFYLTLLSGPVIEGMVPWFQQLPKSLTLARQSFRLQKVDLFLPAIAYQDLVMGWNSTKKLELSFLSPTSFRRQGNHYPLPDPRNVFQSYLRRWNDFSGYLVEVEPFLDWIQQCVLIDRHWLESVKTTAGKQGQVTGFVGSVAFALSKKAHDEPDYIELYYALGKMAPYCGTGHKTPFGLGQTRWGWKTGTIHQFLPLQVQFQEQALGQRIDQLTELFLSQRKRTGGERALNICHTQAVILARRELGESLLAIATDLQMPYETAKTYSKRAQKAFKAQAEKS</sequence>
<evidence type="ECO:0000256" key="1">
    <source>
        <dbReference type="ARBA" id="ARBA00022722"/>
    </source>
</evidence>
<dbReference type="InterPro" id="IPR045648">
    <property type="entry name" value="CRISPR-assoc_Cas6-like_N"/>
</dbReference>
<dbReference type="Gene3D" id="3.30.70.1900">
    <property type="match status" value="1"/>
</dbReference>
<name>A0ABR9VW34_9SYNC</name>
<evidence type="ECO:0000313" key="7">
    <source>
        <dbReference type="EMBL" id="MBE9255571.1"/>
    </source>
</evidence>
<dbReference type="Pfam" id="PF19308">
    <property type="entry name" value="CRISPR_Cas6_N"/>
    <property type="match status" value="1"/>
</dbReference>
<reference evidence="7 8" key="1">
    <citation type="submission" date="2020-10" db="EMBL/GenBank/DDBJ databases">
        <authorList>
            <person name="Castelo-Branco R."/>
            <person name="Eusebio N."/>
            <person name="Adriana R."/>
            <person name="Vieira A."/>
            <person name="Brugerolle De Fraissinette N."/>
            <person name="Rezende De Castro R."/>
            <person name="Schneider M.P."/>
            <person name="Vasconcelos V."/>
            <person name="Leao P.N."/>
        </authorList>
    </citation>
    <scope>NUCLEOTIDE SEQUENCE [LARGE SCALE GENOMIC DNA]</scope>
    <source>
        <strain evidence="7 8">LEGE 00031</strain>
    </source>
</reference>
<proteinExistence type="predicted"/>
<dbReference type="CDD" id="cd21141">
    <property type="entry name" value="Cas6_III-like"/>
    <property type="match status" value="1"/>
</dbReference>